<accession>A0AAV5SVQ0</accession>
<feature type="non-terminal residue" evidence="1">
    <location>
        <position position="1"/>
    </location>
</feature>
<protein>
    <submittedName>
        <fullName evidence="1">Uncharacterized protein</fullName>
    </submittedName>
</protein>
<comment type="caution">
    <text evidence="1">The sequence shown here is derived from an EMBL/GenBank/DDBJ whole genome shotgun (WGS) entry which is preliminary data.</text>
</comment>
<sequence length="138" mass="15132">SQEIVMTDDNSVNFNDDNSVLVYETIFDWSDLTSRSAKRGIESTTITDLAEFSSPNETGNVTLVIGDKKVKVSKESISLITLSLGATHSETRRPVPDEARDGAVSEVSHPDESIRCSEEVAHCRSVQILRSQGTVDIF</sequence>
<evidence type="ECO:0000313" key="1">
    <source>
        <dbReference type="EMBL" id="GMS87432.1"/>
    </source>
</evidence>
<dbReference type="AlphaFoldDB" id="A0AAV5SVQ0"/>
<dbReference type="Proteomes" id="UP001432027">
    <property type="component" value="Unassembled WGS sequence"/>
</dbReference>
<dbReference type="EMBL" id="BTSX01000003">
    <property type="protein sequence ID" value="GMS87432.1"/>
    <property type="molecule type" value="Genomic_DNA"/>
</dbReference>
<gene>
    <name evidence="1" type="ORF">PENTCL1PPCAC_9607</name>
</gene>
<organism evidence="1 2">
    <name type="scientific">Pristionchus entomophagus</name>
    <dbReference type="NCBI Taxonomy" id="358040"/>
    <lineage>
        <taxon>Eukaryota</taxon>
        <taxon>Metazoa</taxon>
        <taxon>Ecdysozoa</taxon>
        <taxon>Nematoda</taxon>
        <taxon>Chromadorea</taxon>
        <taxon>Rhabditida</taxon>
        <taxon>Rhabditina</taxon>
        <taxon>Diplogasteromorpha</taxon>
        <taxon>Diplogasteroidea</taxon>
        <taxon>Neodiplogasteridae</taxon>
        <taxon>Pristionchus</taxon>
    </lineage>
</organism>
<proteinExistence type="predicted"/>
<keyword evidence="2" id="KW-1185">Reference proteome</keyword>
<name>A0AAV5SVQ0_9BILA</name>
<reference evidence="1" key="1">
    <citation type="submission" date="2023-10" db="EMBL/GenBank/DDBJ databases">
        <title>Genome assembly of Pristionchus species.</title>
        <authorList>
            <person name="Yoshida K."/>
            <person name="Sommer R.J."/>
        </authorList>
    </citation>
    <scope>NUCLEOTIDE SEQUENCE</scope>
    <source>
        <strain evidence="1">RS0144</strain>
    </source>
</reference>
<evidence type="ECO:0000313" key="2">
    <source>
        <dbReference type="Proteomes" id="UP001432027"/>
    </source>
</evidence>